<feature type="transmembrane region" description="Helical" evidence="2">
    <location>
        <begin position="55"/>
        <end position="73"/>
    </location>
</feature>
<feature type="transmembrane region" description="Helical" evidence="2">
    <location>
        <begin position="85"/>
        <end position="103"/>
    </location>
</feature>
<keyword evidence="1" id="KW-0175">Coiled coil</keyword>
<evidence type="ECO:0000313" key="4">
    <source>
        <dbReference type="Proteomes" id="UP001318860"/>
    </source>
</evidence>
<evidence type="ECO:0000256" key="2">
    <source>
        <dbReference type="SAM" id="Phobius"/>
    </source>
</evidence>
<feature type="transmembrane region" description="Helical" evidence="2">
    <location>
        <begin position="277"/>
        <end position="300"/>
    </location>
</feature>
<dbReference type="Proteomes" id="UP001318860">
    <property type="component" value="Unassembled WGS sequence"/>
</dbReference>
<name>A0ABR0WQC4_REHGL</name>
<dbReference type="EMBL" id="JABTTQ020000010">
    <property type="protein sequence ID" value="KAK6148369.1"/>
    <property type="molecule type" value="Genomic_DNA"/>
</dbReference>
<keyword evidence="4" id="KW-1185">Reference proteome</keyword>
<feature type="transmembrane region" description="Helical" evidence="2">
    <location>
        <begin position="150"/>
        <end position="174"/>
    </location>
</feature>
<organism evidence="3 4">
    <name type="scientific">Rehmannia glutinosa</name>
    <name type="common">Chinese foxglove</name>
    <dbReference type="NCBI Taxonomy" id="99300"/>
    <lineage>
        <taxon>Eukaryota</taxon>
        <taxon>Viridiplantae</taxon>
        <taxon>Streptophyta</taxon>
        <taxon>Embryophyta</taxon>
        <taxon>Tracheophyta</taxon>
        <taxon>Spermatophyta</taxon>
        <taxon>Magnoliopsida</taxon>
        <taxon>eudicotyledons</taxon>
        <taxon>Gunneridae</taxon>
        <taxon>Pentapetalae</taxon>
        <taxon>asterids</taxon>
        <taxon>lamiids</taxon>
        <taxon>Lamiales</taxon>
        <taxon>Orobanchaceae</taxon>
        <taxon>Rehmannieae</taxon>
        <taxon>Rehmannia</taxon>
    </lineage>
</organism>
<comment type="caution">
    <text evidence="3">The sequence shown here is derived from an EMBL/GenBank/DDBJ whole genome shotgun (WGS) entry which is preliminary data.</text>
</comment>
<proteinExistence type="predicted"/>
<feature type="coiled-coil region" evidence="1">
    <location>
        <begin position="538"/>
        <end position="569"/>
    </location>
</feature>
<evidence type="ECO:0000313" key="3">
    <source>
        <dbReference type="EMBL" id="KAK6148369.1"/>
    </source>
</evidence>
<dbReference type="PANTHER" id="PTHR35307:SF3">
    <property type="entry name" value="DUF4220 DOMAIN-CONTAINING PROTEIN"/>
    <property type="match status" value="1"/>
</dbReference>
<feature type="transmembrane region" description="Helical" evidence="2">
    <location>
        <begin position="232"/>
        <end position="257"/>
    </location>
</feature>
<protein>
    <submittedName>
        <fullName evidence="3">Uncharacterized protein</fullName>
    </submittedName>
</protein>
<dbReference type="PANTHER" id="PTHR35307">
    <property type="entry name" value="PROTEIN, PUTATIVE-RELATED"/>
    <property type="match status" value="1"/>
</dbReference>
<gene>
    <name evidence="3" type="ORF">DH2020_019281</name>
</gene>
<accession>A0ABR0WQC4</accession>
<reference evidence="3 4" key="1">
    <citation type="journal article" date="2021" name="Comput. Struct. Biotechnol. J.">
        <title>De novo genome assembly of the potent medicinal plant Rehmannia glutinosa using nanopore technology.</title>
        <authorList>
            <person name="Ma L."/>
            <person name="Dong C."/>
            <person name="Song C."/>
            <person name="Wang X."/>
            <person name="Zheng X."/>
            <person name="Niu Y."/>
            <person name="Chen S."/>
            <person name="Feng W."/>
        </authorList>
    </citation>
    <scope>NUCLEOTIDE SEQUENCE [LARGE SCALE GENOMIC DNA]</scope>
    <source>
        <strain evidence="3">DH-2019</strain>
    </source>
</reference>
<keyword evidence="2" id="KW-0472">Membrane</keyword>
<feature type="transmembrane region" description="Helical" evidence="2">
    <location>
        <begin position="20"/>
        <end position="43"/>
    </location>
</feature>
<keyword evidence="2" id="KW-1133">Transmembrane helix</keyword>
<feature type="transmembrane region" description="Helical" evidence="2">
    <location>
        <begin position="356"/>
        <end position="384"/>
    </location>
</feature>
<keyword evidence="2" id="KW-0812">Transmembrane</keyword>
<sequence length="725" mass="82759">MDDFMITRVQKQLNALMPWIGLYIASASASARLAMAADAFNGFRCKKLWFPCKYFSLNAVSLTLLAVAMKLPMDLNTILLYKSDWLAKLGSLVFLSTAMAYFITSLGFMSDKEIIANAVALGILVITVVANVLCHVIQLKFLGAKYIIDISFPTISMLLLLARFTASAITVPTIKRSLERKYKEKHKEALRAEDMVQRRETIFNIDNQRREMMKYWVMAETSSPQFVMARSVVCTTLTLFFLLPAITLVIFHIQSIVQVKDLLLAQRPTSVYGGYTRWILVIQSIGVVVGLIAPMFRWFVAVGFKCSTTNFYNFRKEFKIEAHWIQTLVDCRESFSGLNIRKDKYYCWKCLHDAKWYFLTICIGVQTFVVLVSKLLVLVSALLIRPIVLCFIHIKIVNNDQSGDDINTNPNLSRYVVLLEGESELPRRIFRDICCRADNMIQTVREFDSNQIPSLHSHEPPNSWTLPVVTLTTIAVALPNVATDKRKQLLSSVSEGLSLAKIVEKTFSTNAELLNIRKAAHVSWVEVALYMKWQDMDLRRTSLKCKNSREVLEELSNKAEKTIMEFKRKVTHPFTENNIPLNWPVKVLAANSMYRISRTILLSCEAENEITNEGLFERLSVMIADILAACLTNLAHVITTMCHHNAIEKREKSVHKAFLLLGKTEQILEILQQNEWPSMDHDKAADIEEWRSMFRKYKDDLKASTSSSNDEIVSNEDYLAIKIDC</sequence>
<feature type="transmembrane region" description="Helical" evidence="2">
    <location>
        <begin position="115"/>
        <end position="138"/>
    </location>
</feature>
<evidence type="ECO:0000256" key="1">
    <source>
        <dbReference type="SAM" id="Coils"/>
    </source>
</evidence>